<gene>
    <name evidence="1" type="ORF">PSCICP_17080</name>
</gene>
<dbReference type="RefSeq" id="WP_025259136.1">
    <property type="nucleotide sequence ID" value="NZ_BLVV01000010.1"/>
</dbReference>
<accession>A0ABQ1DL54</accession>
<dbReference type="EMBL" id="BLWA01000003">
    <property type="protein sequence ID" value="GFM91736.1"/>
    <property type="molecule type" value="Genomic_DNA"/>
</dbReference>
<protein>
    <submittedName>
        <fullName evidence="1">Uncharacterized protein</fullName>
    </submittedName>
</protein>
<comment type="caution">
    <text evidence="1">The sequence shown here is derived from an EMBL/GenBank/DDBJ whole genome shotgun (WGS) entry which is preliminary data.</text>
</comment>
<proteinExistence type="predicted"/>
<evidence type="ECO:0000313" key="2">
    <source>
        <dbReference type="Proteomes" id="UP000614982"/>
    </source>
</evidence>
<keyword evidence="2" id="KW-1185">Reference proteome</keyword>
<name>A0ABQ1DL54_PSECI</name>
<dbReference type="GeneID" id="45541545"/>
<dbReference type="Proteomes" id="UP000614982">
    <property type="component" value="Unassembled WGS sequence"/>
</dbReference>
<organism evidence="1 2">
    <name type="scientific">Pseudomonas cichorii</name>
    <dbReference type="NCBI Taxonomy" id="36746"/>
    <lineage>
        <taxon>Bacteria</taxon>
        <taxon>Pseudomonadati</taxon>
        <taxon>Pseudomonadota</taxon>
        <taxon>Gammaproteobacteria</taxon>
        <taxon>Pseudomonadales</taxon>
        <taxon>Pseudomonadaceae</taxon>
        <taxon>Pseudomonas</taxon>
    </lineage>
</organism>
<evidence type="ECO:0000313" key="1">
    <source>
        <dbReference type="EMBL" id="GFM91736.1"/>
    </source>
</evidence>
<reference evidence="1 2" key="1">
    <citation type="submission" date="2020-05" db="EMBL/GenBank/DDBJ databases">
        <title>Genetic diversity of Pseudomonas cichorii.</title>
        <authorList>
            <person name="Tani S."/>
            <person name="Yagi H."/>
            <person name="Hashimoto S."/>
            <person name="Iiyama K."/>
            <person name="Furuya N."/>
        </authorList>
    </citation>
    <scope>NUCLEOTIDE SEQUENCE [LARGE SCALE GENOMIC DNA]</scope>
    <source>
        <strain evidence="1 2">LMG 2162</strain>
    </source>
</reference>
<sequence>MKKIEITQDDLDQGTEKFHLYMLYVKHRIAGLADPRMAVFTAIDTIQKDGYRIIFGSHPDNAGKNVSNWIDEHYGDRSHISYCFPSIACEIDGSAYLLRMPLLRVDEIPLTQAVIDITESSASSISSKRHSLLEQEYTDFYNALYNISVFNPASIIHMNAAANYILHSKATYALARWESLSFVEKTMKEVLRAFDIKMSGADGHDIQGALHTEWKNAGLPALPEALLSDVMCTTAMRYQETPQPFAATLKAHHSSVRLGAIISKQKQAMPHIENEFKFKIKDMSLDPCLHIARLVKAIDPLAGNSPKVRLIR</sequence>